<proteinExistence type="predicted"/>
<organism evidence="1 2">
    <name type="scientific">Elysia marginata</name>
    <dbReference type="NCBI Taxonomy" id="1093978"/>
    <lineage>
        <taxon>Eukaryota</taxon>
        <taxon>Metazoa</taxon>
        <taxon>Spiralia</taxon>
        <taxon>Lophotrochozoa</taxon>
        <taxon>Mollusca</taxon>
        <taxon>Gastropoda</taxon>
        <taxon>Heterobranchia</taxon>
        <taxon>Euthyneura</taxon>
        <taxon>Panpulmonata</taxon>
        <taxon>Sacoglossa</taxon>
        <taxon>Placobranchoidea</taxon>
        <taxon>Plakobranchidae</taxon>
        <taxon>Elysia</taxon>
    </lineage>
</organism>
<protein>
    <submittedName>
        <fullName evidence="1">Craniofacial development protein 2</fullName>
    </submittedName>
</protein>
<accession>A0AAV4H5P5</accession>
<keyword evidence="2" id="KW-1185">Reference proteome</keyword>
<comment type="caution">
    <text evidence="1">The sequence shown here is derived from an EMBL/GenBank/DDBJ whole genome shotgun (WGS) entry which is preliminary data.</text>
</comment>
<dbReference type="Proteomes" id="UP000762676">
    <property type="component" value="Unassembled WGS sequence"/>
</dbReference>
<sequence>MMLYGQSLSKEPRERMNLLMLRETSRLGTWNVRTLYPTGKLKEVAREFNTYKLDTLGISETRWTGYGRLTLGTGETILYSGHEEKDANHAERVGLMLFRQAAKSLLG</sequence>
<dbReference type="AlphaFoldDB" id="A0AAV4H5P5"/>
<evidence type="ECO:0000313" key="2">
    <source>
        <dbReference type="Proteomes" id="UP000762676"/>
    </source>
</evidence>
<dbReference type="EMBL" id="BMAT01001832">
    <property type="protein sequence ID" value="GFR93208.1"/>
    <property type="molecule type" value="Genomic_DNA"/>
</dbReference>
<evidence type="ECO:0000313" key="1">
    <source>
        <dbReference type="EMBL" id="GFR93208.1"/>
    </source>
</evidence>
<name>A0AAV4H5P5_9GAST</name>
<gene>
    <name evidence="1" type="ORF">ElyMa_000886500</name>
</gene>
<reference evidence="1 2" key="1">
    <citation type="journal article" date="2021" name="Elife">
        <title>Chloroplast acquisition without the gene transfer in kleptoplastic sea slugs, Plakobranchus ocellatus.</title>
        <authorList>
            <person name="Maeda T."/>
            <person name="Takahashi S."/>
            <person name="Yoshida T."/>
            <person name="Shimamura S."/>
            <person name="Takaki Y."/>
            <person name="Nagai Y."/>
            <person name="Toyoda A."/>
            <person name="Suzuki Y."/>
            <person name="Arimoto A."/>
            <person name="Ishii H."/>
            <person name="Satoh N."/>
            <person name="Nishiyama T."/>
            <person name="Hasebe M."/>
            <person name="Maruyama T."/>
            <person name="Minagawa J."/>
            <person name="Obokata J."/>
            <person name="Shigenobu S."/>
        </authorList>
    </citation>
    <scope>NUCLEOTIDE SEQUENCE [LARGE SCALE GENOMIC DNA]</scope>
</reference>